<keyword evidence="1" id="KW-0229">DNA integration</keyword>
<feature type="active site" description="O-(3'-phospho-DNA)-tyrosine intermediate" evidence="3">
    <location>
        <position position="222"/>
    </location>
</feature>
<dbReference type="Pfam" id="PF00589">
    <property type="entry name" value="Phage_integrase"/>
    <property type="match status" value="1"/>
</dbReference>
<organism evidence="5 6">
    <name type="scientific">Aeromonas caviae</name>
    <name type="common">Aeromonas punctata</name>
    <dbReference type="NCBI Taxonomy" id="648"/>
    <lineage>
        <taxon>Bacteria</taxon>
        <taxon>Pseudomonadati</taxon>
        <taxon>Pseudomonadota</taxon>
        <taxon>Gammaproteobacteria</taxon>
        <taxon>Aeromonadales</taxon>
        <taxon>Aeromonadaceae</taxon>
        <taxon>Aeromonas</taxon>
    </lineage>
</organism>
<dbReference type="PANTHER" id="PTHR30349">
    <property type="entry name" value="PHAGE INTEGRASE-RELATED"/>
    <property type="match status" value="1"/>
</dbReference>
<proteinExistence type="predicted"/>
<evidence type="ECO:0000256" key="1">
    <source>
        <dbReference type="ARBA" id="ARBA00022908"/>
    </source>
</evidence>
<dbReference type="PIRSF" id="PIRSF004576">
    <property type="entry name" value="Resolvase_Rsv"/>
    <property type="match status" value="1"/>
</dbReference>
<dbReference type="InterPro" id="IPR002104">
    <property type="entry name" value="Integrase_catalytic"/>
</dbReference>
<evidence type="ECO:0000259" key="4">
    <source>
        <dbReference type="PROSITE" id="PS51898"/>
    </source>
</evidence>
<dbReference type="InterPro" id="IPR050090">
    <property type="entry name" value="Tyrosine_recombinase_XerCD"/>
</dbReference>
<dbReference type="AlphaFoldDB" id="A0ABD0B8M6"/>
<comment type="caution">
    <text evidence="5">The sequence shown here is derived from an EMBL/GenBank/DDBJ whole genome shotgun (WGS) entry which is preliminary data.</text>
</comment>
<dbReference type="PANTHER" id="PTHR30349:SF90">
    <property type="entry name" value="TYROSINE RECOMBINASE XERD"/>
    <property type="match status" value="1"/>
</dbReference>
<evidence type="ECO:0000313" key="6">
    <source>
        <dbReference type="Proteomes" id="UP000737420"/>
    </source>
</evidence>
<dbReference type="Gene3D" id="1.10.443.10">
    <property type="entry name" value="Intergrase catalytic core"/>
    <property type="match status" value="1"/>
</dbReference>
<feature type="domain" description="Tyr recombinase" evidence="4">
    <location>
        <begin position="46"/>
        <end position="235"/>
    </location>
</feature>
<accession>A0ABD0B8M6</accession>
<dbReference type="GO" id="GO:0015074">
    <property type="term" value="P:DNA integration"/>
    <property type="evidence" value="ECO:0007669"/>
    <property type="project" value="UniProtKB-KW"/>
</dbReference>
<dbReference type="Proteomes" id="UP000737420">
    <property type="component" value="Unassembled WGS sequence"/>
</dbReference>
<evidence type="ECO:0000313" key="5">
    <source>
        <dbReference type="EMBL" id="GJB92352.1"/>
    </source>
</evidence>
<sequence length="255" mass="28168">MQIAPLAHGQALGHLHPGGPLVRPAGSPEQWRVATALRNLAIAHTDAPRYLLAHEVGAVLAMLPDLQRRFLVATLWNTGARINEALALTPADFELDGQRPFVALRTLKQRRRGKGRPRAGEAVKRLVPLLDPQYAQLAREYLSTFKLARGAQIWPVTDQTVRNWLKEAEGGLRGRGVNLVVALTPHVFRHSFAMHHLLQGNTHIKRLQAYLGHRSLRSTECYTQILALDAAASEIGLSFTVIGSDNPLLQTLLRA</sequence>
<evidence type="ECO:0000256" key="3">
    <source>
        <dbReference type="PIRSR" id="PIRSR004576-50"/>
    </source>
</evidence>
<gene>
    <name evidence="5" type="ORF">KAM382_24130</name>
</gene>
<dbReference type="SUPFAM" id="SSF56349">
    <property type="entry name" value="DNA breaking-rejoining enzymes"/>
    <property type="match status" value="1"/>
</dbReference>
<dbReference type="PROSITE" id="PS51898">
    <property type="entry name" value="TYR_RECOMBINASE"/>
    <property type="match status" value="1"/>
</dbReference>
<dbReference type="RefSeq" id="WP_202979269.1">
    <property type="nucleotide sequence ID" value="NZ_BPNP01000017.1"/>
</dbReference>
<evidence type="ECO:0000256" key="2">
    <source>
        <dbReference type="ARBA" id="ARBA00023172"/>
    </source>
</evidence>
<keyword evidence="2" id="KW-0233">DNA recombination</keyword>
<reference evidence="5 6" key="1">
    <citation type="submission" date="2021-07" db="EMBL/GenBank/DDBJ databases">
        <title>Draft genome sequence of carbapenem-resistant Aeromonas spp. in Japan.</title>
        <authorList>
            <person name="Maehana S."/>
            <person name="Suzuki M."/>
            <person name="Kitasato H."/>
        </authorList>
    </citation>
    <scope>NUCLEOTIDE SEQUENCE [LARGE SCALE GENOMIC DNA]</scope>
    <source>
        <strain evidence="5 6">KAM382</strain>
    </source>
</reference>
<dbReference type="GO" id="GO:0006310">
    <property type="term" value="P:DNA recombination"/>
    <property type="evidence" value="ECO:0007669"/>
    <property type="project" value="UniProtKB-KW"/>
</dbReference>
<name>A0ABD0B8M6_AERCA</name>
<protein>
    <submittedName>
        <fullName evidence="5">Resolvase</fullName>
    </submittedName>
</protein>
<dbReference type="InterPro" id="IPR016423">
    <property type="entry name" value="Resolvase_Rsv"/>
</dbReference>
<dbReference type="EMBL" id="BPOP01000022">
    <property type="protein sequence ID" value="GJB92352.1"/>
    <property type="molecule type" value="Genomic_DNA"/>
</dbReference>
<dbReference type="InterPro" id="IPR013762">
    <property type="entry name" value="Integrase-like_cat_sf"/>
</dbReference>
<dbReference type="InterPro" id="IPR011010">
    <property type="entry name" value="DNA_brk_join_enz"/>
</dbReference>